<feature type="chain" id="PRO_5001869580" description="DnrO protein" evidence="2">
    <location>
        <begin position="31"/>
        <end position="187"/>
    </location>
</feature>
<comment type="caution">
    <text evidence="3">The sequence shown here is derived from an EMBL/GenBank/DDBJ whole genome shotgun (WGS) entry which is preliminary data.</text>
</comment>
<evidence type="ECO:0000313" key="4">
    <source>
        <dbReference type="Proteomes" id="UP000029393"/>
    </source>
</evidence>
<gene>
    <name evidence="3" type="ORF">N787_07160</name>
</gene>
<name>A0A091B925_9GAMM</name>
<dbReference type="EMBL" id="AVCK01000004">
    <property type="protein sequence ID" value="KFN47967.1"/>
    <property type="molecule type" value="Genomic_DNA"/>
</dbReference>
<keyword evidence="4" id="KW-1185">Reference proteome</keyword>
<protein>
    <recommendedName>
        <fullName evidence="5">DnrO protein</fullName>
    </recommendedName>
</protein>
<dbReference type="STRING" id="1384056.N787_07160"/>
<reference evidence="3 4" key="1">
    <citation type="submission" date="2013-09" db="EMBL/GenBank/DDBJ databases">
        <title>Genome sequencing of Arenimonas metalli.</title>
        <authorList>
            <person name="Chen F."/>
            <person name="Wang G."/>
        </authorList>
    </citation>
    <scope>NUCLEOTIDE SEQUENCE [LARGE SCALE GENOMIC DNA]</scope>
    <source>
        <strain evidence="3 4">CF5-1</strain>
    </source>
</reference>
<evidence type="ECO:0000256" key="1">
    <source>
        <dbReference type="SAM" id="MobiDB-lite"/>
    </source>
</evidence>
<proteinExistence type="predicted"/>
<evidence type="ECO:0000313" key="3">
    <source>
        <dbReference type="EMBL" id="KFN47967.1"/>
    </source>
</evidence>
<accession>A0A091B925</accession>
<organism evidence="3 4">
    <name type="scientific">Arenimonas metalli CF5-1</name>
    <dbReference type="NCBI Taxonomy" id="1384056"/>
    <lineage>
        <taxon>Bacteria</taxon>
        <taxon>Pseudomonadati</taxon>
        <taxon>Pseudomonadota</taxon>
        <taxon>Gammaproteobacteria</taxon>
        <taxon>Lysobacterales</taxon>
        <taxon>Lysobacteraceae</taxon>
        <taxon>Arenimonas</taxon>
    </lineage>
</organism>
<dbReference type="AlphaFoldDB" id="A0A091B925"/>
<evidence type="ECO:0000256" key="2">
    <source>
        <dbReference type="SAM" id="SignalP"/>
    </source>
</evidence>
<sequence>MENAMHPTLPHALVALVLALPALVASSAGGEPPVDAQSTQATEHDGAHAAEDAQDGHGNHGHDADADAGLPATRWASDAPLREGMRRVRAATEALSHGAHGHLDEAQVKAVAAELEAAVQDMIARCRLDPEPDAALHPLLASVLRASAALAAEGFDPSVLADLEAVLARYPQLFEDADWSEDHNASA</sequence>
<dbReference type="eggNOG" id="ENOG5032SD0">
    <property type="taxonomic scope" value="Bacteria"/>
</dbReference>
<feature type="signal peptide" evidence="2">
    <location>
        <begin position="1"/>
        <end position="30"/>
    </location>
</feature>
<dbReference type="Proteomes" id="UP000029393">
    <property type="component" value="Unassembled WGS sequence"/>
</dbReference>
<evidence type="ECO:0008006" key="5">
    <source>
        <dbReference type="Google" id="ProtNLM"/>
    </source>
</evidence>
<feature type="region of interest" description="Disordered" evidence="1">
    <location>
        <begin position="27"/>
        <end position="70"/>
    </location>
</feature>
<feature type="compositionally biased region" description="Basic and acidic residues" evidence="1">
    <location>
        <begin position="42"/>
        <end position="65"/>
    </location>
</feature>
<keyword evidence="2" id="KW-0732">Signal</keyword>